<protein>
    <recommendedName>
        <fullName evidence="2">peptidylprolyl isomerase</fullName>
        <ecNumber evidence="2">5.2.1.8</ecNumber>
    </recommendedName>
</protein>
<evidence type="ECO:0000313" key="11">
    <source>
        <dbReference type="Proteomes" id="UP000619101"/>
    </source>
</evidence>
<evidence type="ECO:0000256" key="4">
    <source>
        <dbReference type="ARBA" id="ARBA00023110"/>
    </source>
</evidence>
<reference evidence="10 11" key="1">
    <citation type="submission" date="2020-08" db="EMBL/GenBank/DDBJ databases">
        <title>A Genomic Blueprint of the Chicken Gut Microbiome.</title>
        <authorList>
            <person name="Gilroy R."/>
            <person name="Ravi A."/>
            <person name="Getino M."/>
            <person name="Pursley I."/>
            <person name="Horton D.L."/>
            <person name="Alikhan N.-F."/>
            <person name="Baker D."/>
            <person name="Gharbi K."/>
            <person name="Hall N."/>
            <person name="Watson M."/>
            <person name="Adriaenssens E.M."/>
            <person name="Foster-Nyarko E."/>
            <person name="Jarju S."/>
            <person name="Secka A."/>
            <person name="Antonio M."/>
            <person name="Oren A."/>
            <person name="Chaudhuri R."/>
            <person name="La Ragione R.M."/>
            <person name="Hildebrand F."/>
            <person name="Pallen M.J."/>
        </authorList>
    </citation>
    <scope>NUCLEOTIDE SEQUENCE [LARGE SCALE GENOMIC DNA]</scope>
    <source>
        <strain evidence="10 11">A46</strain>
    </source>
</reference>
<keyword evidence="5 6" id="KW-0413">Isomerase</keyword>
<evidence type="ECO:0000256" key="3">
    <source>
        <dbReference type="ARBA" id="ARBA00022729"/>
    </source>
</evidence>
<feature type="region of interest" description="Disordered" evidence="7">
    <location>
        <begin position="1"/>
        <end position="23"/>
    </location>
</feature>
<feature type="domain" description="PpiC" evidence="9">
    <location>
        <begin position="185"/>
        <end position="277"/>
    </location>
</feature>
<dbReference type="SUPFAM" id="SSF109998">
    <property type="entry name" value="Triger factor/SurA peptide-binding domain-like"/>
    <property type="match status" value="1"/>
</dbReference>
<comment type="caution">
    <text evidence="10">The sequence shown here is derived from an EMBL/GenBank/DDBJ whole genome shotgun (WGS) entry which is preliminary data.</text>
</comment>
<feature type="compositionally biased region" description="Polar residues" evidence="7">
    <location>
        <begin position="9"/>
        <end position="22"/>
    </location>
</feature>
<dbReference type="GO" id="GO:0016853">
    <property type="term" value="F:isomerase activity"/>
    <property type="evidence" value="ECO:0007669"/>
    <property type="project" value="UniProtKB-KW"/>
</dbReference>
<dbReference type="Proteomes" id="UP000619101">
    <property type="component" value="Unassembled WGS sequence"/>
</dbReference>
<evidence type="ECO:0000259" key="9">
    <source>
        <dbReference type="PROSITE" id="PS50198"/>
    </source>
</evidence>
<evidence type="ECO:0000256" key="2">
    <source>
        <dbReference type="ARBA" id="ARBA00013194"/>
    </source>
</evidence>
<keyword evidence="8" id="KW-0812">Transmembrane</keyword>
<evidence type="ECO:0000256" key="6">
    <source>
        <dbReference type="PROSITE-ProRule" id="PRU00278"/>
    </source>
</evidence>
<evidence type="ECO:0000256" key="7">
    <source>
        <dbReference type="SAM" id="MobiDB-lite"/>
    </source>
</evidence>
<dbReference type="InterPro" id="IPR027304">
    <property type="entry name" value="Trigger_fact/SurA_dom_sf"/>
</dbReference>
<dbReference type="Gene3D" id="1.10.4030.10">
    <property type="entry name" value="Porin chaperone SurA, peptide-binding domain"/>
    <property type="match status" value="1"/>
</dbReference>
<accession>A0ABR8Y357</accession>
<dbReference type="PANTHER" id="PTHR47245">
    <property type="entry name" value="PEPTIDYLPROLYL ISOMERASE"/>
    <property type="match status" value="1"/>
</dbReference>
<dbReference type="InterPro" id="IPR050245">
    <property type="entry name" value="PrsA_foldase"/>
</dbReference>
<dbReference type="EC" id="5.2.1.8" evidence="2"/>
<keyword evidence="11" id="KW-1185">Reference proteome</keyword>
<comment type="catalytic activity">
    <reaction evidence="1">
        <text>[protein]-peptidylproline (omega=180) = [protein]-peptidylproline (omega=0)</text>
        <dbReference type="Rhea" id="RHEA:16237"/>
        <dbReference type="Rhea" id="RHEA-COMP:10747"/>
        <dbReference type="Rhea" id="RHEA-COMP:10748"/>
        <dbReference type="ChEBI" id="CHEBI:83833"/>
        <dbReference type="ChEBI" id="CHEBI:83834"/>
        <dbReference type="EC" id="5.2.1.8"/>
    </reaction>
</comment>
<sequence length="327" mass="36895">MKSNRNRNLHQTPQNTPNNLPYTQRRLKTKPTLLLLLILLIGNLFWLVLWLLPSDDVTSPASQDGSEEIAAVDGEPITSQQWLSAMENRYGKETLQGLVNEAVMEKAAKKYKIDVKDEEIDLEIALLRSAQDTNDTTLHSLSAEQLRQKVRAQLILDKVLTNDVVVEEEEAKKYYDENKSLYNIPTTYRTSMIIVNSKEDAERVEKELKSGSDFTVLAREHSVDAASASLGGDIGFITSSQTTLDPAVLQEVEQLKEKETSKPFVLSDGRYAIATVTEKMEGQSFSFDQVTGHVKRQLALEQLPPSITPETFWKEFNATWIYGESKK</sequence>
<evidence type="ECO:0000256" key="1">
    <source>
        <dbReference type="ARBA" id="ARBA00000971"/>
    </source>
</evidence>
<keyword evidence="3" id="KW-0732">Signal</keyword>
<keyword evidence="8" id="KW-0472">Membrane</keyword>
<dbReference type="PANTHER" id="PTHR47245:SF1">
    <property type="entry name" value="FOLDASE PROTEIN PRSA"/>
    <property type="match status" value="1"/>
</dbReference>
<dbReference type="Pfam" id="PF13145">
    <property type="entry name" value="Rotamase_2"/>
    <property type="match status" value="1"/>
</dbReference>
<dbReference type="RefSeq" id="WP_191701706.1">
    <property type="nucleotide sequence ID" value="NZ_JACSPZ010000013.1"/>
</dbReference>
<keyword evidence="8" id="KW-1133">Transmembrane helix</keyword>
<evidence type="ECO:0000313" key="10">
    <source>
        <dbReference type="EMBL" id="MBD8038643.1"/>
    </source>
</evidence>
<organism evidence="10 11">
    <name type="scientific">Solibacillus faecavium</name>
    <dbReference type="NCBI Taxonomy" id="2762221"/>
    <lineage>
        <taxon>Bacteria</taxon>
        <taxon>Bacillati</taxon>
        <taxon>Bacillota</taxon>
        <taxon>Bacilli</taxon>
        <taxon>Bacillales</taxon>
        <taxon>Caryophanaceae</taxon>
        <taxon>Solibacillus</taxon>
    </lineage>
</organism>
<dbReference type="Gene3D" id="3.10.50.40">
    <property type="match status" value="1"/>
</dbReference>
<evidence type="ECO:0000256" key="5">
    <source>
        <dbReference type="ARBA" id="ARBA00023235"/>
    </source>
</evidence>
<dbReference type="InterPro" id="IPR000297">
    <property type="entry name" value="PPIase_PpiC"/>
</dbReference>
<evidence type="ECO:0000256" key="8">
    <source>
        <dbReference type="SAM" id="Phobius"/>
    </source>
</evidence>
<dbReference type="SUPFAM" id="SSF54534">
    <property type="entry name" value="FKBP-like"/>
    <property type="match status" value="1"/>
</dbReference>
<dbReference type="EMBL" id="JACSPZ010000013">
    <property type="protein sequence ID" value="MBD8038643.1"/>
    <property type="molecule type" value="Genomic_DNA"/>
</dbReference>
<feature type="transmembrane region" description="Helical" evidence="8">
    <location>
        <begin position="33"/>
        <end position="52"/>
    </location>
</feature>
<dbReference type="PROSITE" id="PS50198">
    <property type="entry name" value="PPIC_PPIASE_2"/>
    <property type="match status" value="1"/>
</dbReference>
<gene>
    <name evidence="10" type="ORF">H9635_18005</name>
</gene>
<dbReference type="InterPro" id="IPR046357">
    <property type="entry name" value="PPIase_dom_sf"/>
</dbReference>
<name>A0ABR8Y357_9BACL</name>
<proteinExistence type="predicted"/>
<keyword evidence="4 6" id="KW-0697">Rotamase</keyword>